<evidence type="ECO:0000259" key="3">
    <source>
        <dbReference type="Pfam" id="PF02775"/>
    </source>
</evidence>
<dbReference type="AlphaFoldDB" id="A0A1U7JKL3"/>
<protein>
    <submittedName>
        <fullName evidence="5">Indolepyruvate ferredoxin oxidoreductase</fullName>
    </submittedName>
</protein>
<dbReference type="NCBIfam" id="NF009589">
    <property type="entry name" value="PRK13030.1"/>
    <property type="match status" value="1"/>
</dbReference>
<reference evidence="5 6" key="1">
    <citation type="submission" date="2016-03" db="EMBL/GenBank/DDBJ databases">
        <title>Genome sequence of Nesiotobacter sp. nov., a moderately halophilic alphaproteobacterium isolated from the Yellow Sea, China.</title>
        <authorList>
            <person name="Zhang G."/>
            <person name="Zhang R."/>
        </authorList>
    </citation>
    <scope>NUCLEOTIDE SEQUENCE [LARGE SCALE GENOMIC DNA]</scope>
    <source>
        <strain evidence="5 6">WB1-6</strain>
    </source>
</reference>
<dbReference type="Gene3D" id="3.40.50.970">
    <property type="match status" value="1"/>
</dbReference>
<dbReference type="EMBL" id="LVVZ01000005">
    <property type="protein sequence ID" value="OKL45257.1"/>
    <property type="molecule type" value="Genomic_DNA"/>
</dbReference>
<dbReference type="InterPro" id="IPR029061">
    <property type="entry name" value="THDP-binding"/>
</dbReference>
<keyword evidence="6" id="KW-1185">Reference proteome</keyword>
<evidence type="ECO:0000313" key="5">
    <source>
        <dbReference type="EMBL" id="OKL45257.1"/>
    </source>
</evidence>
<dbReference type="InterPro" id="IPR051457">
    <property type="entry name" value="2-oxoacid:Fd_oxidoreductase"/>
</dbReference>
<dbReference type="SUPFAM" id="SSF53323">
    <property type="entry name" value="Pyruvate-ferredoxin oxidoreductase, PFOR, domain III"/>
    <property type="match status" value="1"/>
</dbReference>
<comment type="caution">
    <text evidence="5">The sequence shown here is derived from an EMBL/GenBank/DDBJ whole genome shotgun (WGS) entry which is preliminary data.</text>
</comment>
<evidence type="ECO:0000259" key="2">
    <source>
        <dbReference type="Pfam" id="PF01558"/>
    </source>
</evidence>
<dbReference type="GO" id="GO:0016625">
    <property type="term" value="F:oxidoreductase activity, acting on the aldehyde or oxo group of donors, iron-sulfur protein as acceptor"/>
    <property type="evidence" value="ECO:0007669"/>
    <property type="project" value="UniProtKB-ARBA"/>
</dbReference>
<dbReference type="NCBIfam" id="NF009588">
    <property type="entry name" value="PRK13029.1"/>
    <property type="match status" value="1"/>
</dbReference>
<organism evidence="5 6">
    <name type="scientific">Pseudovibrio exalbescens</name>
    <dbReference type="NCBI Taxonomy" id="197461"/>
    <lineage>
        <taxon>Bacteria</taxon>
        <taxon>Pseudomonadati</taxon>
        <taxon>Pseudomonadota</taxon>
        <taxon>Alphaproteobacteria</taxon>
        <taxon>Hyphomicrobiales</taxon>
        <taxon>Stappiaceae</taxon>
        <taxon>Pseudovibrio</taxon>
    </lineage>
</organism>
<dbReference type="RefSeq" id="WP_028480246.1">
    <property type="nucleotide sequence ID" value="NZ_LVVZ01000005.1"/>
</dbReference>
<keyword evidence="1" id="KW-0560">Oxidoreductase</keyword>
<feature type="domain" description="Pyruvate/ketoisovalerate oxidoreductase catalytic" evidence="2">
    <location>
        <begin position="731"/>
        <end position="916"/>
    </location>
</feature>
<dbReference type="InterPro" id="IPR011766">
    <property type="entry name" value="TPP_enzyme_TPP-bd"/>
</dbReference>
<dbReference type="PANTHER" id="PTHR48084">
    <property type="entry name" value="2-OXOGLUTARATE OXIDOREDUCTASE SUBUNIT KORB-RELATED"/>
    <property type="match status" value="1"/>
</dbReference>
<keyword evidence="5" id="KW-0670">Pyruvate</keyword>
<evidence type="ECO:0000259" key="4">
    <source>
        <dbReference type="Pfam" id="PF20169"/>
    </source>
</evidence>
<dbReference type="Pfam" id="PF02775">
    <property type="entry name" value="TPP_enzyme_C"/>
    <property type="match status" value="1"/>
</dbReference>
<dbReference type="Pfam" id="PF01558">
    <property type="entry name" value="POR"/>
    <property type="match status" value="1"/>
</dbReference>
<proteinExistence type="predicted"/>
<feature type="domain" description="Thiamine pyrophosphate enzyme TPP-binding" evidence="3">
    <location>
        <begin position="458"/>
        <end position="543"/>
    </location>
</feature>
<evidence type="ECO:0000313" key="6">
    <source>
        <dbReference type="Proteomes" id="UP000185783"/>
    </source>
</evidence>
<dbReference type="Pfam" id="PF20169">
    <property type="entry name" value="DUF6537"/>
    <property type="match status" value="1"/>
</dbReference>
<dbReference type="InterPro" id="IPR002869">
    <property type="entry name" value="Pyrv_flavodox_OxRed_cen"/>
</dbReference>
<dbReference type="Proteomes" id="UP000185783">
    <property type="component" value="Unassembled WGS sequence"/>
</dbReference>
<dbReference type="GO" id="GO:0030976">
    <property type="term" value="F:thiamine pyrophosphate binding"/>
    <property type="evidence" value="ECO:0007669"/>
    <property type="project" value="InterPro"/>
</dbReference>
<feature type="domain" description="DUF6537" evidence="4">
    <location>
        <begin position="941"/>
        <end position="1142"/>
    </location>
</feature>
<sequence length="1161" mass="127650">MNVHVPTVHLDDKYNLTSGRVYISGIQALVRVALDRARLDRAAGLNTGGFISGYRGSPIAGYDSELQRSKKLLDPLNIQFQPGINEELGATAVWGSQKVRQHGQGASVDGVFGIWYGKAPGVDRAGDVLKQANASGVDRNGGVLALAGDDHLAKSSILPAQSEFFFEHAEIPVLNPADVQEVLDMGLHGFELSRFSGLWSAMICLADTMDGSSTISVDMDRHRFIWPEDKDPHKSAELNRVLLLGNRLETERLLRDIRLPAAQAYARANRLDRVGYGATKPRLGLVATGKAYRDLCQALQLCGITEERAKEMGLAVYKVGMPYPLDPAGFGEFARGVERIMVVEHKRAFLEPQIKEIAYGWSEEQRPQVWGKKTPHGEPLLSDVLELSMDELVRAVMTFLPRDFVTDEMKAVADRMMRQQMWAQGHGEKASRVPYFCSGCPHSSSTVVPEGARAMPGIGCHAMTEVAGRSTDGQIAMGGEGVLWVGQAHFAKDKHVFANMGDGTYVHSGILAIRQAVAAGVPITYKILFNDAVAMTGGQQHDDKLTVPALLRQLDAEGVGKIALLSERPEIYEGRHDLPLAMPVQHRDYLMDVQKQFQAYEGVSAIVYDQTCAAEKRRRRKKGLYPDPDKRLFINDRVCEGCGDCSVQSNCLSVEPLQTPFGEKRRINQSSCNKDFTCVKGFCPSFVFVEGSALRKATAVDLDVETLVAQLPEVTHPDLSETRNMLIAGIGGMGVTTVAAVLAMAAHVDGLQASTLDMTGLAQKGGPVTSHIRFASADGSIEGPRVPPARLDTLLASDMLVATKAEQLTMAHRTRTRTFANTRVAPTAEFAMKQTLSYEDAKMVKTLEEASLELAQFDVATIAEKLFGDAIYTNMMLVGLAYQAGSLPPSAEAIEQAIAINGAAVKANLQAFRAGRILYANSEAIFKALPREDALKMMSLDEKMKFYASELSAYQDAAYAQRFIDRIEAVRAKDAEHGPGTFELTSTAADMLYKVMAYKDEYEVARLYSDPAFKRKLEAQFENPRKLTVMLAPPFLSRELDPRTGRPKKRAFGPWIFKAFKVLAAGKKLRGTRLDPFGYTEERREERQLLVQYEADLSRAIGLLGTSSYGLLTEFLRMPDLVRGFGPVKKQSLHRAQARRKELLAQLEDDPSTVQFKTAAE</sequence>
<dbReference type="GO" id="GO:0044281">
    <property type="term" value="P:small molecule metabolic process"/>
    <property type="evidence" value="ECO:0007669"/>
    <property type="project" value="UniProtKB-ARBA"/>
</dbReference>
<dbReference type="PANTHER" id="PTHR48084:SF3">
    <property type="entry name" value="SUBUNIT OF PYRUVATE:FLAVODOXIN OXIDOREDUCTASE"/>
    <property type="match status" value="1"/>
</dbReference>
<dbReference type="CDD" id="cd07034">
    <property type="entry name" value="TPP_PYR_PFOR_IOR-alpha_like"/>
    <property type="match status" value="1"/>
</dbReference>
<dbReference type="InterPro" id="IPR019752">
    <property type="entry name" value="Pyrv/ketoisovalerate_OxRed_cat"/>
</dbReference>
<dbReference type="Gene3D" id="3.40.920.10">
    <property type="entry name" value="Pyruvate-ferredoxin oxidoreductase, PFOR, domain III"/>
    <property type="match status" value="1"/>
</dbReference>
<evidence type="ECO:0000256" key="1">
    <source>
        <dbReference type="ARBA" id="ARBA00023002"/>
    </source>
</evidence>
<dbReference type="SUPFAM" id="SSF52518">
    <property type="entry name" value="Thiamin diphosphate-binding fold (THDP-binding)"/>
    <property type="match status" value="2"/>
</dbReference>
<dbReference type="GO" id="GO:0045333">
    <property type="term" value="P:cellular respiration"/>
    <property type="evidence" value="ECO:0007669"/>
    <property type="project" value="UniProtKB-ARBA"/>
</dbReference>
<name>A0A1U7JKL3_9HYPH</name>
<dbReference type="STRING" id="197461.A3843_02640"/>
<dbReference type="InterPro" id="IPR046667">
    <property type="entry name" value="DUF6537"/>
</dbReference>
<accession>A0A1U7JKL3</accession>
<dbReference type="InterPro" id="IPR002880">
    <property type="entry name" value="Pyrv_Fd/Flavodoxin_OxRdtase_N"/>
</dbReference>
<gene>
    <name evidence="5" type="ORF">A3843_02640</name>
</gene>